<dbReference type="InterPro" id="IPR045670">
    <property type="entry name" value="DUF5916"/>
</dbReference>
<feature type="region of interest" description="Disordered" evidence="1">
    <location>
        <begin position="142"/>
        <end position="163"/>
    </location>
</feature>
<evidence type="ECO:0000259" key="2">
    <source>
        <dbReference type="Pfam" id="PF19313"/>
    </source>
</evidence>
<feature type="non-terminal residue" evidence="3">
    <location>
        <position position="1"/>
    </location>
</feature>
<sequence>QILLSTFNDGRQALVFSVNPLGVQADGTLVETGQRGGGFAAGPAREQADLSQDFVYQSKGRLTPGGYEVEIRIPFKSIRYQSAAVQRWGVNVVRRVQHSGYEDSWAPARRAGASFLAQSGALSGLTDLRRGLVLDAIPTVTQRTDGEPGAPAPGGAPGPWRYDGARPELGGSVRWGVTNNLTLNGTANPDFSQVEADAGQVQFDPRQALFFAERRPFFLDGIEQFTTPSQLVYTRRIVQPVAAAKLTGKVRGTDVALLSAVDDAAASARGTNPVFNILRLQRDIGGQSRLGVAYTDKVDGADYNRVASVDGRFVLGRIYNAQFQLAGSRTAGASRVTDGPLWTARVGRTGRRLNVNYSISGIDPDFRTQSGFISRAGVVNAALDHRVTFFGPRGALVESFTVGPQLLGTWQYRNFTRRGDMQDKKLHLNSSAQLRGGWQVGASVLTETFGYDPQLYADVAVERTLAGGGVDTVPFTGTPRIPNLDYVLSVGTPQWKRFSASSLAVWGRDENFFEWASADILFVEANAEVRPTEKLRVGGRYVHQSYARRTDGSTVGVRRIPRLRAEYQIARPIFVRVVGQYDASRQDALRDDSRTNFPLLRRDASGSYVRAGAEAARRFRADYLFSYQPTPGTVLFAGYGSTLDDPAALDPATSRLERVNDGFFLKASYLFRL</sequence>
<dbReference type="AlphaFoldDB" id="A0A6J4LJU9"/>
<dbReference type="Gene3D" id="2.60.40.1190">
    <property type="match status" value="1"/>
</dbReference>
<feature type="domain" description="DUF5916" evidence="2">
    <location>
        <begin position="169"/>
        <end position="239"/>
    </location>
</feature>
<dbReference type="EMBL" id="CADCTX010000629">
    <property type="protein sequence ID" value="CAA9334891.1"/>
    <property type="molecule type" value="Genomic_DNA"/>
</dbReference>
<proteinExistence type="predicted"/>
<evidence type="ECO:0000256" key="1">
    <source>
        <dbReference type="SAM" id="MobiDB-lite"/>
    </source>
</evidence>
<accession>A0A6J4LJU9</accession>
<reference evidence="3" key="1">
    <citation type="submission" date="2020-02" db="EMBL/GenBank/DDBJ databases">
        <authorList>
            <person name="Meier V. D."/>
        </authorList>
    </citation>
    <scope>NUCLEOTIDE SEQUENCE</scope>
    <source>
        <strain evidence="3">AVDCRST_MAG40</strain>
    </source>
</reference>
<dbReference type="SUPFAM" id="SSF49344">
    <property type="entry name" value="CBD9-like"/>
    <property type="match status" value="1"/>
</dbReference>
<evidence type="ECO:0000313" key="3">
    <source>
        <dbReference type="EMBL" id="CAA9334891.1"/>
    </source>
</evidence>
<dbReference type="Pfam" id="PF19313">
    <property type="entry name" value="DUF5916"/>
    <property type="match status" value="1"/>
</dbReference>
<organism evidence="3">
    <name type="scientific">uncultured Gemmatimonadaceae bacterium</name>
    <dbReference type="NCBI Taxonomy" id="246130"/>
    <lineage>
        <taxon>Bacteria</taxon>
        <taxon>Pseudomonadati</taxon>
        <taxon>Gemmatimonadota</taxon>
        <taxon>Gemmatimonadia</taxon>
        <taxon>Gemmatimonadales</taxon>
        <taxon>Gemmatimonadaceae</taxon>
        <taxon>environmental samples</taxon>
    </lineage>
</organism>
<name>A0A6J4LJU9_9BACT</name>
<gene>
    <name evidence="3" type="ORF">AVDCRST_MAG40-2110</name>
</gene>
<protein>
    <recommendedName>
        <fullName evidence="2">DUF5916 domain-containing protein</fullName>
    </recommendedName>
</protein>